<dbReference type="Pfam" id="PF13561">
    <property type="entry name" value="adh_short_C2"/>
    <property type="match status" value="1"/>
</dbReference>
<dbReference type="SUPFAM" id="SSF51735">
    <property type="entry name" value="NAD(P)-binding Rossmann-fold domains"/>
    <property type="match status" value="1"/>
</dbReference>
<protein>
    <submittedName>
        <fullName evidence="2">SDR family oxidoreductase</fullName>
    </submittedName>
</protein>
<dbReference type="Gene3D" id="3.40.50.720">
    <property type="entry name" value="NAD(P)-binding Rossmann-like Domain"/>
    <property type="match status" value="1"/>
</dbReference>
<gene>
    <name evidence="2" type="ORF">ER308_15265</name>
</gene>
<dbReference type="GO" id="GO:0016616">
    <property type="term" value="F:oxidoreductase activity, acting on the CH-OH group of donors, NAD or NADP as acceptor"/>
    <property type="evidence" value="ECO:0007669"/>
    <property type="project" value="TreeGrafter"/>
</dbReference>
<organism evidence="2 3">
    <name type="scientific">Egibacter rhizosphaerae</name>
    <dbReference type="NCBI Taxonomy" id="1670831"/>
    <lineage>
        <taxon>Bacteria</taxon>
        <taxon>Bacillati</taxon>
        <taxon>Actinomycetota</taxon>
        <taxon>Nitriliruptoria</taxon>
        <taxon>Egibacterales</taxon>
        <taxon>Egibacteraceae</taxon>
        <taxon>Egibacter</taxon>
    </lineage>
</organism>
<evidence type="ECO:0000313" key="3">
    <source>
        <dbReference type="Proteomes" id="UP000291469"/>
    </source>
</evidence>
<evidence type="ECO:0000256" key="1">
    <source>
        <dbReference type="ARBA" id="ARBA00006484"/>
    </source>
</evidence>
<dbReference type="OrthoDB" id="7064009at2"/>
<reference evidence="2 3" key="1">
    <citation type="submission" date="2019-01" db="EMBL/GenBank/DDBJ databases">
        <title>Egibacter rhizosphaerae EGI 80759T.</title>
        <authorList>
            <person name="Chen D.-D."/>
            <person name="Tian Y."/>
            <person name="Jiao J.-Y."/>
            <person name="Zhang X.-T."/>
            <person name="Zhang Y.-G."/>
            <person name="Zhang Y."/>
            <person name="Xiao M."/>
            <person name="Shu W.-S."/>
            <person name="Li W.-J."/>
        </authorList>
    </citation>
    <scope>NUCLEOTIDE SEQUENCE [LARGE SCALE GENOMIC DNA]</scope>
    <source>
        <strain evidence="2 3">EGI 80759</strain>
    </source>
</reference>
<dbReference type="AlphaFoldDB" id="A0A411YHS1"/>
<dbReference type="PANTHER" id="PTHR42760">
    <property type="entry name" value="SHORT-CHAIN DEHYDROGENASES/REDUCTASES FAMILY MEMBER"/>
    <property type="match status" value="1"/>
</dbReference>
<dbReference type="InterPro" id="IPR036291">
    <property type="entry name" value="NAD(P)-bd_dom_sf"/>
</dbReference>
<evidence type="ECO:0000313" key="2">
    <source>
        <dbReference type="EMBL" id="QBI20790.1"/>
    </source>
</evidence>
<dbReference type="Proteomes" id="UP000291469">
    <property type="component" value="Chromosome"/>
</dbReference>
<dbReference type="KEGG" id="erz:ER308_15265"/>
<dbReference type="InterPro" id="IPR002347">
    <property type="entry name" value="SDR_fam"/>
</dbReference>
<sequence length="273" mass="28222">MLARVPLRGVGPDARDAAGGPRAARTALRRAGLHASAARGAAPPAAWAARLARDGGHVVCHHFAEPDAVAGTAERVRRAGATPHVIEAELRDPEAAATLVDRAVGAGGGLDVLVNAAGVMREHAPAEQPRDDWDTTIAVNLTATYLTCYQAVPHLRDRGGAIVNLASQLALKGAAGLAAYTASKGGIIAMTRTLAREVGPRVRVYALAPGPTETGMIAPYADEDWRRERTASLINARVAEPEEVAEVAAFAVAEEGGLLQGQTLHCNGGGVLQ</sequence>
<keyword evidence="3" id="KW-1185">Reference proteome</keyword>
<accession>A0A411YHS1</accession>
<proteinExistence type="inferred from homology"/>
<dbReference type="PRINTS" id="PR00081">
    <property type="entry name" value="GDHRDH"/>
</dbReference>
<dbReference type="InterPro" id="IPR020904">
    <property type="entry name" value="Sc_DH/Rdtase_CS"/>
</dbReference>
<dbReference type="CDD" id="cd05233">
    <property type="entry name" value="SDR_c"/>
    <property type="match status" value="1"/>
</dbReference>
<dbReference type="PROSITE" id="PS00061">
    <property type="entry name" value="ADH_SHORT"/>
    <property type="match status" value="1"/>
</dbReference>
<dbReference type="PRINTS" id="PR00080">
    <property type="entry name" value="SDRFAMILY"/>
</dbReference>
<comment type="similarity">
    <text evidence="1">Belongs to the short-chain dehydrogenases/reductases (SDR) family.</text>
</comment>
<name>A0A411YHS1_9ACTN</name>
<dbReference type="EMBL" id="CP036402">
    <property type="protein sequence ID" value="QBI20790.1"/>
    <property type="molecule type" value="Genomic_DNA"/>
</dbReference>